<evidence type="ECO:0000256" key="4">
    <source>
        <dbReference type="ARBA" id="ARBA00022692"/>
    </source>
</evidence>
<feature type="domain" description="Major facilitator superfamily (MFS) profile" evidence="13">
    <location>
        <begin position="349"/>
        <end position="817"/>
    </location>
</feature>
<dbReference type="AlphaFoldDB" id="A0AAV5CME2"/>
<feature type="transmembrane region" description="Helical" evidence="11">
    <location>
        <begin position="924"/>
        <end position="944"/>
    </location>
</feature>
<evidence type="ECO:0000256" key="8">
    <source>
        <dbReference type="ARBA" id="ARBA00023136"/>
    </source>
</evidence>
<keyword evidence="9" id="KW-0675">Receptor</keyword>
<organism evidence="14 15">
    <name type="scientific">Eleusine coracana subsp. coracana</name>
    <dbReference type="NCBI Taxonomy" id="191504"/>
    <lineage>
        <taxon>Eukaryota</taxon>
        <taxon>Viridiplantae</taxon>
        <taxon>Streptophyta</taxon>
        <taxon>Embryophyta</taxon>
        <taxon>Tracheophyta</taxon>
        <taxon>Spermatophyta</taxon>
        <taxon>Magnoliopsida</taxon>
        <taxon>Liliopsida</taxon>
        <taxon>Poales</taxon>
        <taxon>Poaceae</taxon>
        <taxon>PACMAD clade</taxon>
        <taxon>Chloridoideae</taxon>
        <taxon>Cynodonteae</taxon>
        <taxon>Eleusininae</taxon>
        <taxon>Eleusine</taxon>
    </lineage>
</organism>
<dbReference type="Pfam" id="PF07714">
    <property type="entry name" value="PK_Tyr_Ser-Thr"/>
    <property type="match status" value="1"/>
</dbReference>
<evidence type="ECO:0000259" key="12">
    <source>
        <dbReference type="PROSITE" id="PS50011"/>
    </source>
</evidence>
<evidence type="ECO:0000259" key="13">
    <source>
        <dbReference type="PROSITE" id="PS50850"/>
    </source>
</evidence>
<feature type="region of interest" description="Disordered" evidence="10">
    <location>
        <begin position="29"/>
        <end position="145"/>
    </location>
</feature>
<dbReference type="PANTHER" id="PTHR23511:SF5">
    <property type="entry name" value="MAJOR FACILITATOR-TYPE TRANSPORTER HXNZ-RELATED"/>
    <property type="match status" value="1"/>
</dbReference>
<evidence type="ECO:0000256" key="1">
    <source>
        <dbReference type="ARBA" id="ARBA00004141"/>
    </source>
</evidence>
<dbReference type="Gene3D" id="1.10.510.10">
    <property type="entry name" value="Transferase(Phosphotransferase) domain 1"/>
    <property type="match status" value="1"/>
</dbReference>
<feature type="transmembrane region" description="Helical" evidence="11">
    <location>
        <begin position="674"/>
        <end position="692"/>
    </location>
</feature>
<dbReference type="GO" id="GO:0022857">
    <property type="term" value="F:transmembrane transporter activity"/>
    <property type="evidence" value="ECO:0007669"/>
    <property type="project" value="InterPro"/>
</dbReference>
<dbReference type="PROSITE" id="PS50011">
    <property type="entry name" value="PROTEIN_KINASE_DOM"/>
    <property type="match status" value="1"/>
</dbReference>
<dbReference type="Gene3D" id="3.30.200.20">
    <property type="entry name" value="Phosphorylase Kinase, domain 1"/>
    <property type="match status" value="1"/>
</dbReference>
<dbReference type="InterPro" id="IPR011009">
    <property type="entry name" value="Kinase-like_dom_sf"/>
</dbReference>
<evidence type="ECO:0000256" key="10">
    <source>
        <dbReference type="SAM" id="MobiDB-lite"/>
    </source>
</evidence>
<gene>
    <name evidence="14" type="primary">ga16635</name>
    <name evidence="14" type="ORF">PR202_ga16635</name>
</gene>
<evidence type="ECO:0008006" key="16">
    <source>
        <dbReference type="Google" id="ProtNLM"/>
    </source>
</evidence>
<evidence type="ECO:0000256" key="11">
    <source>
        <dbReference type="SAM" id="Phobius"/>
    </source>
</evidence>
<dbReference type="Pfam" id="PF00083">
    <property type="entry name" value="Sugar_tr"/>
    <property type="match status" value="1"/>
</dbReference>
<dbReference type="PROSITE" id="PS51450">
    <property type="entry name" value="LRR"/>
    <property type="match status" value="1"/>
</dbReference>
<feature type="transmembrane region" description="Helical" evidence="11">
    <location>
        <begin position="418"/>
        <end position="441"/>
    </location>
</feature>
<evidence type="ECO:0000256" key="5">
    <source>
        <dbReference type="ARBA" id="ARBA00022729"/>
    </source>
</evidence>
<feature type="compositionally biased region" description="Polar residues" evidence="10">
    <location>
        <begin position="116"/>
        <end position="142"/>
    </location>
</feature>
<name>A0AAV5CME2_ELECO</name>
<feature type="transmembrane region" description="Helical" evidence="11">
    <location>
        <begin position="622"/>
        <end position="641"/>
    </location>
</feature>
<dbReference type="FunFam" id="1.20.1250.20:FF:000232">
    <property type="entry name" value="Organic cation/carnitine transporter 7"/>
    <property type="match status" value="1"/>
</dbReference>
<dbReference type="SUPFAM" id="SSF52058">
    <property type="entry name" value="L domain-like"/>
    <property type="match status" value="1"/>
</dbReference>
<proteinExistence type="predicted"/>
<keyword evidence="15" id="KW-1185">Reference proteome</keyword>
<dbReference type="InterPro" id="IPR005829">
    <property type="entry name" value="Sugar_transporter_CS"/>
</dbReference>
<feature type="transmembrane region" description="Helical" evidence="11">
    <location>
        <begin position="481"/>
        <end position="502"/>
    </location>
</feature>
<dbReference type="EMBL" id="BQKI01000007">
    <property type="protein sequence ID" value="GJM99528.1"/>
    <property type="molecule type" value="Genomic_DNA"/>
</dbReference>
<feature type="transmembrane region" description="Helical" evidence="11">
    <location>
        <begin position="508"/>
        <end position="529"/>
    </location>
</feature>
<feature type="domain" description="Protein kinase" evidence="12">
    <location>
        <begin position="903"/>
        <end position="1212"/>
    </location>
</feature>
<keyword evidence="7 11" id="KW-1133">Transmembrane helix</keyword>
<keyword evidence="5" id="KW-0732">Signal</keyword>
<evidence type="ECO:0000256" key="2">
    <source>
        <dbReference type="ARBA" id="ARBA00022448"/>
    </source>
</evidence>
<keyword evidence="2" id="KW-0813">Transport</keyword>
<feature type="transmembrane region" description="Helical" evidence="11">
    <location>
        <begin position="447"/>
        <end position="469"/>
    </location>
</feature>
<evidence type="ECO:0000313" key="15">
    <source>
        <dbReference type="Proteomes" id="UP001054889"/>
    </source>
</evidence>
<feature type="region of interest" description="Disordered" evidence="10">
    <location>
        <begin position="167"/>
        <end position="198"/>
    </location>
</feature>
<evidence type="ECO:0000256" key="6">
    <source>
        <dbReference type="ARBA" id="ARBA00022737"/>
    </source>
</evidence>
<evidence type="ECO:0000256" key="9">
    <source>
        <dbReference type="ARBA" id="ARBA00023170"/>
    </source>
</evidence>
<feature type="compositionally biased region" description="Basic residues" evidence="10">
    <location>
        <begin position="63"/>
        <end position="95"/>
    </location>
</feature>
<feature type="transmembrane region" description="Helical" evidence="11">
    <location>
        <begin position="387"/>
        <end position="406"/>
    </location>
</feature>
<dbReference type="FunFam" id="1.10.510.10:FF:000095">
    <property type="entry name" value="protein STRUBBELIG-RECEPTOR FAMILY 8"/>
    <property type="match status" value="1"/>
</dbReference>
<feature type="transmembrane region" description="Helical" evidence="11">
    <location>
        <begin position="723"/>
        <end position="746"/>
    </location>
</feature>
<dbReference type="InterPro" id="IPR000719">
    <property type="entry name" value="Prot_kinase_dom"/>
</dbReference>
<accession>A0AAV5CME2</accession>
<evidence type="ECO:0000256" key="7">
    <source>
        <dbReference type="ARBA" id="ARBA00022989"/>
    </source>
</evidence>
<dbReference type="GO" id="GO:0016020">
    <property type="term" value="C:membrane"/>
    <property type="evidence" value="ECO:0007669"/>
    <property type="project" value="UniProtKB-SubCell"/>
</dbReference>
<dbReference type="Proteomes" id="UP001054889">
    <property type="component" value="Unassembled WGS sequence"/>
</dbReference>
<comment type="subcellular location">
    <subcellularLocation>
        <location evidence="1">Membrane</location>
        <topology evidence="1">Multi-pass membrane protein</topology>
    </subcellularLocation>
</comment>
<keyword evidence="6" id="KW-0677">Repeat</keyword>
<dbReference type="SUPFAM" id="SSF56112">
    <property type="entry name" value="Protein kinase-like (PK-like)"/>
    <property type="match status" value="1"/>
</dbReference>
<dbReference type="InterPro" id="IPR005828">
    <property type="entry name" value="MFS_sugar_transport-like"/>
</dbReference>
<dbReference type="PROSITE" id="PS50850">
    <property type="entry name" value="MFS"/>
    <property type="match status" value="1"/>
</dbReference>
<dbReference type="InterPro" id="IPR036259">
    <property type="entry name" value="MFS_trans_sf"/>
</dbReference>
<evidence type="ECO:0000313" key="14">
    <source>
        <dbReference type="EMBL" id="GJM99528.1"/>
    </source>
</evidence>
<keyword evidence="8 11" id="KW-0472">Membrane</keyword>
<dbReference type="InterPro" id="IPR032675">
    <property type="entry name" value="LRR_dom_sf"/>
</dbReference>
<dbReference type="Pfam" id="PF00560">
    <property type="entry name" value="LRR_1"/>
    <property type="match status" value="1"/>
</dbReference>
<keyword evidence="4 11" id="KW-0812">Transmembrane</keyword>
<protein>
    <recommendedName>
        <fullName evidence="16">Protein kinase domain-containing protein</fullName>
    </recommendedName>
</protein>
<dbReference type="FunFam" id="3.80.10.10:FF:000062">
    <property type="entry name" value="protein STRUBBELIG-RECEPTOR FAMILY 3"/>
    <property type="match status" value="1"/>
</dbReference>
<dbReference type="InterPro" id="IPR001245">
    <property type="entry name" value="Ser-Thr/Tyr_kinase_cat_dom"/>
</dbReference>
<dbReference type="Gene3D" id="1.20.1250.20">
    <property type="entry name" value="MFS general substrate transporter like domains"/>
    <property type="match status" value="1"/>
</dbReference>
<reference evidence="14" key="1">
    <citation type="journal article" date="2018" name="DNA Res.">
        <title>Multiple hybrid de novo genome assembly of finger millet, an orphan allotetraploid crop.</title>
        <authorList>
            <person name="Hatakeyama M."/>
            <person name="Aluri S."/>
            <person name="Balachadran M.T."/>
            <person name="Sivarajan S.R."/>
            <person name="Patrignani A."/>
            <person name="Gruter S."/>
            <person name="Poveda L."/>
            <person name="Shimizu-Inatsugi R."/>
            <person name="Baeten J."/>
            <person name="Francoijs K.J."/>
            <person name="Nataraja K.N."/>
            <person name="Reddy Y.A.N."/>
            <person name="Phadnis S."/>
            <person name="Ravikumar R.L."/>
            <person name="Schlapbach R."/>
            <person name="Sreeman S.M."/>
            <person name="Shimizu K.K."/>
        </authorList>
    </citation>
    <scope>NUCLEOTIDE SEQUENCE</scope>
</reference>
<sequence length="1239" mass="135944">MELASIYPLLPLITKKNVSFLCFCFPPSPPRPRSRKPQPYRAHATLPAKSRRLPRSVASSTKSRLRPTKARLLARRPANRRLRPANRRRPAKARLQHASLPRPASSTIDRPRLPARSTTGLEPLPTTSTTALDPLPVTSNTDLPAKRRLQQQIDQDGGAIEDVGGNEVEQISPVNPNGKRPPRPVQDKGHPQAKQPAVMTTIIAAGDITTYRYKLAKKIRKNNGPMTGPPPPIDPSARELGPRPRELARHRFALVPGSSPTARPVPRQGPCPPPIRLCTRERGPPPSQSAVVVIVVFTFPQSRKRSVPHAAGSTSLLSVDPDEMEDGVSTYTVDEALVSMGFGKFQAFVLAYSGMAKISEAMEMMLLSFVGQSVQAEWELSAQAESLITSVVFIGMLVGAYAWGIVSDNHGRRQPLSYFSRVGFNFTALVTGGAGLLSAFAPNYLSLIALRFMVGVGLGGGPVLGSWFLEFIPAPSRGTWMVMFSAFWTIGTIMEASLAWVVMPTFGWRWLLALSSLPSFALLLFYPVTLESPRYLCMKGRTADAVHVLETMAQVNRVSLPSGRLISSHRMDELREFADSSETKQLVSTRKTNAVEPDSKAEIGGLNAILKLLSPNLLRSSLLLWTVFLGHAFLYYGLVLLTSELNHGNRICGSEGVEIIQTTHVNDENLYRNVFITSFGEIPGLLLSAAIVDKIGRKLSMSSMLYISCMCIAPLMFPQTEALTTFFLFGARVCISASFTVLHIYAPEYSDVSKNNLNGEIPYQLPPNVVQLNLYGNSFTGGVPYSISQMVDLETLNLGKNHVNGQLTDMFSQVPKLSKLDLSFNRFSGNLPQSFRNLINLKTLNLESNQFSGHIDVLAKLPLEDLNLQNNKFTGWVPSKLKDIDSLQIGGNSWSSGSAPPGMEKGSSVGGSSGGENDSGINGFAIGGIVIAVLLAALILLSVLKRKKSSPVSSHYYTDESGHNPLVDEFKVKKFDPLSFSGSSDFMDLVDSVSKLRHANMAELVGYCSEPGHYMLVYDYHMNGSLYDFLHLSDDYSRPLTWDTRVRIALGTARALEYLHEVCSPPLTHKNIKASNVLLDADLNPHLSDCGFAYFYEDTSESLGPGYNPPECTRPSGYVMKSDVYCFGVVMLQLLTGRKPYDSSKPRMEQSSVNFVTPQLHDIDALAALADPALRGLYPPKALSRFADVLSRCVQSDPEFRPSMSEVVQSLLQCIQRAISNKRMGGHCSVSQRSDDSDW</sequence>
<evidence type="ECO:0000256" key="3">
    <source>
        <dbReference type="ARBA" id="ARBA00022614"/>
    </source>
</evidence>
<keyword evidence="3" id="KW-0433">Leucine-rich repeat</keyword>
<comment type="caution">
    <text evidence="14">The sequence shown here is derived from an EMBL/GenBank/DDBJ whole genome shotgun (WGS) entry which is preliminary data.</text>
</comment>
<dbReference type="PROSITE" id="PS00216">
    <property type="entry name" value="SUGAR_TRANSPORT_1"/>
    <property type="match status" value="1"/>
</dbReference>
<dbReference type="InterPro" id="IPR020846">
    <property type="entry name" value="MFS_dom"/>
</dbReference>
<reference evidence="14" key="2">
    <citation type="submission" date="2021-12" db="EMBL/GenBank/DDBJ databases">
        <title>Resequencing data analysis of finger millet.</title>
        <authorList>
            <person name="Hatakeyama M."/>
            <person name="Aluri S."/>
            <person name="Balachadran M.T."/>
            <person name="Sivarajan S.R."/>
            <person name="Poveda L."/>
            <person name="Shimizu-Inatsugi R."/>
            <person name="Schlapbach R."/>
            <person name="Sreeman S.M."/>
            <person name="Shimizu K.K."/>
        </authorList>
    </citation>
    <scope>NUCLEOTIDE SEQUENCE</scope>
</reference>
<feature type="region of interest" description="Disordered" evidence="10">
    <location>
        <begin position="220"/>
        <end position="239"/>
    </location>
</feature>
<feature type="region of interest" description="Disordered" evidence="10">
    <location>
        <begin position="893"/>
        <end position="914"/>
    </location>
</feature>
<dbReference type="GO" id="GO:0005524">
    <property type="term" value="F:ATP binding"/>
    <property type="evidence" value="ECO:0007669"/>
    <property type="project" value="InterPro"/>
</dbReference>
<dbReference type="PANTHER" id="PTHR23511">
    <property type="entry name" value="SYNAPTIC VESICLE GLYCOPROTEIN 2"/>
    <property type="match status" value="1"/>
</dbReference>
<dbReference type="InterPro" id="IPR001611">
    <property type="entry name" value="Leu-rich_rpt"/>
</dbReference>
<dbReference type="SUPFAM" id="SSF103473">
    <property type="entry name" value="MFS general substrate transporter"/>
    <property type="match status" value="1"/>
</dbReference>
<dbReference type="GO" id="GO:0004672">
    <property type="term" value="F:protein kinase activity"/>
    <property type="evidence" value="ECO:0007669"/>
    <property type="project" value="InterPro"/>
</dbReference>
<dbReference type="Gene3D" id="3.80.10.10">
    <property type="entry name" value="Ribonuclease Inhibitor"/>
    <property type="match status" value="1"/>
</dbReference>